<dbReference type="AlphaFoldDB" id="A0A9P8BYE0"/>
<dbReference type="PANTHER" id="PTHR21310">
    <property type="entry name" value="AMINOGLYCOSIDE PHOSPHOTRANSFERASE-RELATED-RELATED"/>
    <property type="match status" value="1"/>
</dbReference>
<dbReference type="InterPro" id="IPR051678">
    <property type="entry name" value="AGP_Transferase"/>
</dbReference>
<dbReference type="Gene3D" id="3.90.1200.10">
    <property type="match status" value="1"/>
</dbReference>
<dbReference type="PANTHER" id="PTHR21310:SF15">
    <property type="entry name" value="AMINOGLYCOSIDE PHOSPHOTRANSFERASE DOMAIN-CONTAINING PROTEIN"/>
    <property type="match status" value="1"/>
</dbReference>
<name>A0A9P8BYE0_9HELO</name>
<gene>
    <name evidence="2" type="ORF">BJ875DRAFT_501073</name>
</gene>
<reference evidence="2" key="1">
    <citation type="journal article" date="2021" name="IMA Fungus">
        <title>Genomic characterization of three marine fungi, including Emericellopsis atlantica sp. nov. with signatures of a generalist lifestyle and marine biomass degradation.</title>
        <authorList>
            <person name="Hagestad O.C."/>
            <person name="Hou L."/>
            <person name="Andersen J.H."/>
            <person name="Hansen E.H."/>
            <person name="Altermark B."/>
            <person name="Li C."/>
            <person name="Kuhnert E."/>
            <person name="Cox R.J."/>
            <person name="Crous P.W."/>
            <person name="Spatafora J.W."/>
            <person name="Lail K."/>
            <person name="Amirebrahimi M."/>
            <person name="Lipzen A."/>
            <person name="Pangilinan J."/>
            <person name="Andreopoulos W."/>
            <person name="Hayes R.D."/>
            <person name="Ng V."/>
            <person name="Grigoriev I.V."/>
            <person name="Jackson S.A."/>
            <person name="Sutton T.D.S."/>
            <person name="Dobson A.D.W."/>
            <person name="Rama T."/>
        </authorList>
    </citation>
    <scope>NUCLEOTIDE SEQUENCE</scope>
    <source>
        <strain evidence="2">TRa018bII</strain>
    </source>
</reference>
<evidence type="ECO:0000313" key="3">
    <source>
        <dbReference type="Proteomes" id="UP000824998"/>
    </source>
</evidence>
<sequence>MAAVLHNHINFQGRLDFVQSLLQEQYSLEEKAQISPIHYDPESLFKYNNFVYRISFPAPLTTRQVTKNRVEQAGCVPTPVGTKELIIRLTNSDAGEMYKTNRVENEVAMITLASAALVEFVPHLVPSVYGWGSAAVESSQGWIIQELMPGTPVGEAFRDMDLEQKRPILSQMARMLKSLQKYKLPESITGFGGLKFDHNGRMINAAMPTVGAGPWTSYEAFFRGSLEVALQNADTSPWIKGWHARGVRERLDAFVKHGIAAHFESLGSKEDRVIIHADFNPSNLLFETESGRITGLIDYDFSCISHPSYEFLRSFNSAGGKFPGWNGDEASDDMEVSKAKLYGFPSPLPPSTKKGVQWDVMKAWEDELERLDVKRPSNIRGIDKVADVETVLDAILPWRLHNEDALKLQREEAILKCREEKEKHLVGLLDHFGF</sequence>
<keyword evidence="3" id="KW-1185">Reference proteome</keyword>
<dbReference type="Proteomes" id="UP000824998">
    <property type="component" value="Unassembled WGS sequence"/>
</dbReference>
<keyword evidence="2" id="KW-0418">Kinase</keyword>
<dbReference type="InterPro" id="IPR002575">
    <property type="entry name" value="Aminoglycoside_PTrfase"/>
</dbReference>
<dbReference type="GO" id="GO:0016301">
    <property type="term" value="F:kinase activity"/>
    <property type="evidence" value="ECO:0007669"/>
    <property type="project" value="UniProtKB-KW"/>
</dbReference>
<evidence type="ECO:0000259" key="1">
    <source>
        <dbReference type="Pfam" id="PF01636"/>
    </source>
</evidence>
<dbReference type="SUPFAM" id="SSF56112">
    <property type="entry name" value="Protein kinase-like (PK-like)"/>
    <property type="match status" value="1"/>
</dbReference>
<proteinExistence type="predicted"/>
<comment type="caution">
    <text evidence="2">The sequence shown here is derived from an EMBL/GenBank/DDBJ whole genome shotgun (WGS) entry which is preliminary data.</text>
</comment>
<protein>
    <submittedName>
        <fullName evidence="2">Kinase-like domain-containing protein</fullName>
    </submittedName>
</protein>
<keyword evidence="2" id="KW-0808">Transferase</keyword>
<dbReference type="Pfam" id="PF01636">
    <property type="entry name" value="APH"/>
    <property type="match status" value="1"/>
</dbReference>
<feature type="domain" description="Aminoglycoside phosphotransferase" evidence="1">
    <location>
        <begin position="84"/>
        <end position="317"/>
    </location>
</feature>
<dbReference type="InterPro" id="IPR011009">
    <property type="entry name" value="Kinase-like_dom_sf"/>
</dbReference>
<accession>A0A9P8BYE0</accession>
<organism evidence="2 3">
    <name type="scientific">Amylocarpus encephaloides</name>
    <dbReference type="NCBI Taxonomy" id="45428"/>
    <lineage>
        <taxon>Eukaryota</taxon>
        <taxon>Fungi</taxon>
        <taxon>Dikarya</taxon>
        <taxon>Ascomycota</taxon>
        <taxon>Pezizomycotina</taxon>
        <taxon>Leotiomycetes</taxon>
        <taxon>Helotiales</taxon>
        <taxon>Helotiales incertae sedis</taxon>
        <taxon>Amylocarpus</taxon>
    </lineage>
</organism>
<dbReference type="OrthoDB" id="2831558at2759"/>
<evidence type="ECO:0000313" key="2">
    <source>
        <dbReference type="EMBL" id="KAG9227998.1"/>
    </source>
</evidence>
<dbReference type="EMBL" id="MU252234">
    <property type="protein sequence ID" value="KAG9227998.1"/>
    <property type="molecule type" value="Genomic_DNA"/>
</dbReference>